<gene>
    <name evidence="1" type="ORF">K435DRAFT_871345</name>
</gene>
<dbReference type="OrthoDB" id="435754at2759"/>
<dbReference type="GO" id="GO:0033897">
    <property type="term" value="F:ribonuclease T2 activity"/>
    <property type="evidence" value="ECO:0007669"/>
    <property type="project" value="InterPro"/>
</dbReference>
<dbReference type="Gene3D" id="3.90.730.10">
    <property type="entry name" value="Ribonuclease T2-like"/>
    <property type="match status" value="1"/>
</dbReference>
<dbReference type="AlphaFoldDB" id="A0A4S8L4V6"/>
<accession>A0A4S8L4V6</accession>
<protein>
    <submittedName>
        <fullName evidence="1">Uncharacterized protein</fullName>
    </submittedName>
</protein>
<sequence length="142" mass="16005">MSWDSSSFESYCDLSRQFDPVSSPATLEDGTVIPPWTGLGIETFVKAVGWDDLLDFVEKYCINQGAPTSISGLMKYSFYNNVFHFCVNLSLSQFSKHATYTSTFAVTCYGPSYKEHEDVVKSQYLRITDFPELIQCLVAFAN</sequence>
<name>A0A4S8L4V6_DENBC</name>
<keyword evidence="2" id="KW-1185">Reference proteome</keyword>
<evidence type="ECO:0000313" key="1">
    <source>
        <dbReference type="EMBL" id="THU83363.1"/>
    </source>
</evidence>
<dbReference type="InterPro" id="IPR036430">
    <property type="entry name" value="RNase_T2-like_sf"/>
</dbReference>
<dbReference type="GO" id="GO:0003723">
    <property type="term" value="F:RNA binding"/>
    <property type="evidence" value="ECO:0007669"/>
    <property type="project" value="InterPro"/>
</dbReference>
<dbReference type="EMBL" id="ML179667">
    <property type="protein sequence ID" value="THU83363.1"/>
    <property type="molecule type" value="Genomic_DNA"/>
</dbReference>
<reference evidence="1 2" key="1">
    <citation type="journal article" date="2019" name="Nat. Ecol. Evol.">
        <title>Megaphylogeny resolves global patterns of mushroom evolution.</title>
        <authorList>
            <person name="Varga T."/>
            <person name="Krizsan K."/>
            <person name="Foldi C."/>
            <person name="Dima B."/>
            <person name="Sanchez-Garcia M."/>
            <person name="Sanchez-Ramirez S."/>
            <person name="Szollosi G.J."/>
            <person name="Szarkandi J.G."/>
            <person name="Papp V."/>
            <person name="Albert L."/>
            <person name="Andreopoulos W."/>
            <person name="Angelini C."/>
            <person name="Antonin V."/>
            <person name="Barry K.W."/>
            <person name="Bougher N.L."/>
            <person name="Buchanan P."/>
            <person name="Buyck B."/>
            <person name="Bense V."/>
            <person name="Catcheside P."/>
            <person name="Chovatia M."/>
            <person name="Cooper J."/>
            <person name="Damon W."/>
            <person name="Desjardin D."/>
            <person name="Finy P."/>
            <person name="Geml J."/>
            <person name="Haridas S."/>
            <person name="Hughes K."/>
            <person name="Justo A."/>
            <person name="Karasinski D."/>
            <person name="Kautmanova I."/>
            <person name="Kiss B."/>
            <person name="Kocsube S."/>
            <person name="Kotiranta H."/>
            <person name="LaButti K.M."/>
            <person name="Lechner B.E."/>
            <person name="Liimatainen K."/>
            <person name="Lipzen A."/>
            <person name="Lukacs Z."/>
            <person name="Mihaltcheva S."/>
            <person name="Morgado L.N."/>
            <person name="Niskanen T."/>
            <person name="Noordeloos M.E."/>
            <person name="Ohm R.A."/>
            <person name="Ortiz-Santana B."/>
            <person name="Ovrebo C."/>
            <person name="Racz N."/>
            <person name="Riley R."/>
            <person name="Savchenko A."/>
            <person name="Shiryaev A."/>
            <person name="Soop K."/>
            <person name="Spirin V."/>
            <person name="Szebenyi C."/>
            <person name="Tomsovsky M."/>
            <person name="Tulloss R.E."/>
            <person name="Uehling J."/>
            <person name="Grigoriev I.V."/>
            <person name="Vagvolgyi C."/>
            <person name="Papp T."/>
            <person name="Martin F.M."/>
            <person name="Miettinen O."/>
            <person name="Hibbett D.S."/>
            <person name="Nagy L.G."/>
        </authorList>
    </citation>
    <scope>NUCLEOTIDE SEQUENCE [LARGE SCALE GENOMIC DNA]</scope>
    <source>
        <strain evidence="1 2">CBS 962.96</strain>
    </source>
</reference>
<evidence type="ECO:0000313" key="2">
    <source>
        <dbReference type="Proteomes" id="UP000297245"/>
    </source>
</evidence>
<dbReference type="Proteomes" id="UP000297245">
    <property type="component" value="Unassembled WGS sequence"/>
</dbReference>
<organism evidence="1 2">
    <name type="scientific">Dendrothele bispora (strain CBS 962.96)</name>
    <dbReference type="NCBI Taxonomy" id="1314807"/>
    <lineage>
        <taxon>Eukaryota</taxon>
        <taxon>Fungi</taxon>
        <taxon>Dikarya</taxon>
        <taxon>Basidiomycota</taxon>
        <taxon>Agaricomycotina</taxon>
        <taxon>Agaricomycetes</taxon>
        <taxon>Agaricomycetidae</taxon>
        <taxon>Agaricales</taxon>
        <taxon>Agaricales incertae sedis</taxon>
        <taxon>Dendrothele</taxon>
    </lineage>
</organism>
<proteinExistence type="predicted"/>